<keyword evidence="12" id="KW-1185">Reference proteome</keyword>
<feature type="domain" description="USP" evidence="10">
    <location>
        <begin position="83"/>
        <end position="493"/>
    </location>
</feature>
<dbReference type="EMBL" id="JADGJD010000118">
    <property type="protein sequence ID" value="KAJ3054762.1"/>
    <property type="molecule type" value="Genomic_DNA"/>
</dbReference>
<comment type="similarity">
    <text evidence="2">Belongs to the peptidase C19 family.</text>
</comment>
<feature type="non-terminal residue" evidence="11">
    <location>
        <position position="493"/>
    </location>
</feature>
<keyword evidence="5" id="KW-0833">Ubl conjugation pathway</keyword>
<name>A0AAD5SGE4_9FUNG</name>
<dbReference type="SUPFAM" id="SSF54001">
    <property type="entry name" value="Cysteine proteinases"/>
    <property type="match status" value="1"/>
</dbReference>
<dbReference type="PROSITE" id="PS00972">
    <property type="entry name" value="USP_1"/>
    <property type="match status" value="1"/>
</dbReference>
<dbReference type="GO" id="GO:0006508">
    <property type="term" value="P:proteolysis"/>
    <property type="evidence" value="ECO:0007669"/>
    <property type="project" value="UniProtKB-KW"/>
</dbReference>
<evidence type="ECO:0000256" key="5">
    <source>
        <dbReference type="ARBA" id="ARBA00022786"/>
    </source>
</evidence>
<dbReference type="GO" id="GO:0005829">
    <property type="term" value="C:cytosol"/>
    <property type="evidence" value="ECO:0007669"/>
    <property type="project" value="TreeGrafter"/>
</dbReference>
<comment type="caution">
    <text evidence="11">The sequence shown here is derived from an EMBL/GenBank/DDBJ whole genome shotgun (WGS) entry which is preliminary data.</text>
</comment>
<evidence type="ECO:0000256" key="2">
    <source>
        <dbReference type="ARBA" id="ARBA00009085"/>
    </source>
</evidence>
<keyword evidence="8" id="KW-0175">Coiled coil</keyword>
<evidence type="ECO:0000256" key="4">
    <source>
        <dbReference type="ARBA" id="ARBA00022670"/>
    </source>
</evidence>
<sequence>MPGLNQTAWIYGCVGASLVALLAGVTIWRTMAPPSLTDYEERVKAERQRRLGSGVGKGGGAGMRKGSKGLMSMLLGGETLYPPGLVNLGNTCFMNSVIQALASLPSLYIYLHQRCTVYYSPEVPEPDEEGKKPLPMTEALLDLISELNKRTASRRYLKPNSFMSALAASSKSSRRMLCYDQQDAHELMQLVTSAVTTEEDPRPPLIHSLLDIKTIQEQRAEKGTIAYCGKKVDWRLPEGLRSPLMGLMASTLTCMQCGYATTARHYAFENITVPLPHRQQCTIEGLLSQYVSPEILDDYNCDRCSLKATLARLERDLEKQAQTAEAAKEQLARIRRKIKKKQEREANGVNAMVNGDASPIAPPPLDGPGNETTVGNFTVEAQEGKVTRGPGEVDEAVLLQKAEKRYKKELGVLVRLRQDQQTVKDAIMQDVERELPKHIKRSSLGGKTTKQLMIAAPPKALCLHMQRSIFLPTGGILKNNCRVQFDEFLDVGP</sequence>
<dbReference type="GO" id="GO:0016579">
    <property type="term" value="P:protein deubiquitination"/>
    <property type="evidence" value="ECO:0007669"/>
    <property type="project" value="InterPro"/>
</dbReference>
<dbReference type="PANTHER" id="PTHR24006">
    <property type="entry name" value="UBIQUITIN CARBOXYL-TERMINAL HYDROLASE"/>
    <property type="match status" value="1"/>
</dbReference>
<evidence type="ECO:0000256" key="1">
    <source>
        <dbReference type="ARBA" id="ARBA00000707"/>
    </source>
</evidence>
<dbReference type="InterPro" id="IPR001394">
    <property type="entry name" value="Peptidase_C19_UCH"/>
</dbReference>
<dbReference type="PROSITE" id="PS50235">
    <property type="entry name" value="USP_3"/>
    <property type="match status" value="1"/>
</dbReference>
<evidence type="ECO:0000259" key="10">
    <source>
        <dbReference type="PROSITE" id="PS50235"/>
    </source>
</evidence>
<keyword evidence="4" id="KW-0645">Protease</keyword>
<keyword evidence="9" id="KW-0812">Transmembrane</keyword>
<dbReference type="InterPro" id="IPR028889">
    <property type="entry name" value="USP"/>
</dbReference>
<evidence type="ECO:0000256" key="3">
    <source>
        <dbReference type="ARBA" id="ARBA00012759"/>
    </source>
</evidence>
<keyword evidence="9" id="KW-0472">Membrane</keyword>
<accession>A0AAD5SGE4</accession>
<dbReference type="Proteomes" id="UP001212841">
    <property type="component" value="Unassembled WGS sequence"/>
</dbReference>
<evidence type="ECO:0000256" key="9">
    <source>
        <dbReference type="SAM" id="Phobius"/>
    </source>
</evidence>
<organism evidence="11 12">
    <name type="scientific">Rhizophlyctis rosea</name>
    <dbReference type="NCBI Taxonomy" id="64517"/>
    <lineage>
        <taxon>Eukaryota</taxon>
        <taxon>Fungi</taxon>
        <taxon>Fungi incertae sedis</taxon>
        <taxon>Chytridiomycota</taxon>
        <taxon>Chytridiomycota incertae sedis</taxon>
        <taxon>Chytridiomycetes</taxon>
        <taxon>Rhizophlyctidales</taxon>
        <taxon>Rhizophlyctidaceae</taxon>
        <taxon>Rhizophlyctis</taxon>
    </lineage>
</organism>
<protein>
    <recommendedName>
        <fullName evidence="3">ubiquitinyl hydrolase 1</fullName>
        <ecNumber evidence="3">3.4.19.12</ecNumber>
    </recommendedName>
</protein>
<dbReference type="GO" id="GO:0004843">
    <property type="term" value="F:cysteine-type deubiquitinase activity"/>
    <property type="evidence" value="ECO:0007669"/>
    <property type="project" value="UniProtKB-EC"/>
</dbReference>
<dbReference type="InterPro" id="IPR018200">
    <property type="entry name" value="USP_CS"/>
</dbReference>
<evidence type="ECO:0000313" key="12">
    <source>
        <dbReference type="Proteomes" id="UP001212841"/>
    </source>
</evidence>
<keyword evidence="9" id="KW-1133">Transmembrane helix</keyword>
<dbReference type="Pfam" id="PF00443">
    <property type="entry name" value="UCH"/>
    <property type="match status" value="1"/>
</dbReference>
<dbReference type="AlphaFoldDB" id="A0AAD5SGE4"/>
<keyword evidence="6" id="KW-0378">Hydrolase</keyword>
<evidence type="ECO:0000256" key="6">
    <source>
        <dbReference type="ARBA" id="ARBA00022801"/>
    </source>
</evidence>
<dbReference type="InterPro" id="IPR050164">
    <property type="entry name" value="Peptidase_C19"/>
</dbReference>
<comment type="catalytic activity">
    <reaction evidence="1">
        <text>Thiol-dependent hydrolysis of ester, thioester, amide, peptide and isopeptide bonds formed by the C-terminal Gly of ubiquitin (a 76-residue protein attached to proteins as an intracellular targeting signal).</text>
        <dbReference type="EC" id="3.4.19.12"/>
    </reaction>
</comment>
<dbReference type="GO" id="GO:0005634">
    <property type="term" value="C:nucleus"/>
    <property type="evidence" value="ECO:0007669"/>
    <property type="project" value="TreeGrafter"/>
</dbReference>
<feature type="coiled-coil region" evidence="8">
    <location>
        <begin position="307"/>
        <end position="344"/>
    </location>
</feature>
<dbReference type="InterPro" id="IPR038765">
    <property type="entry name" value="Papain-like_cys_pep_sf"/>
</dbReference>
<evidence type="ECO:0000313" key="11">
    <source>
        <dbReference type="EMBL" id="KAJ3054762.1"/>
    </source>
</evidence>
<gene>
    <name evidence="11" type="ORF">HK097_000933</name>
</gene>
<reference evidence="11" key="1">
    <citation type="submission" date="2020-05" db="EMBL/GenBank/DDBJ databases">
        <title>Phylogenomic resolution of chytrid fungi.</title>
        <authorList>
            <person name="Stajich J.E."/>
            <person name="Amses K."/>
            <person name="Simmons R."/>
            <person name="Seto K."/>
            <person name="Myers J."/>
            <person name="Bonds A."/>
            <person name="Quandt C.A."/>
            <person name="Barry K."/>
            <person name="Liu P."/>
            <person name="Grigoriev I."/>
            <person name="Longcore J.E."/>
            <person name="James T.Y."/>
        </authorList>
    </citation>
    <scope>NUCLEOTIDE SEQUENCE</scope>
    <source>
        <strain evidence="11">JEL0318</strain>
    </source>
</reference>
<dbReference type="Gene3D" id="3.90.70.10">
    <property type="entry name" value="Cysteine proteinases"/>
    <property type="match status" value="2"/>
</dbReference>
<keyword evidence="7" id="KW-0788">Thiol protease</keyword>
<dbReference type="PANTHER" id="PTHR24006:SF758">
    <property type="entry name" value="UBIQUITIN CARBOXYL-TERMINAL HYDROLASE 36"/>
    <property type="match status" value="1"/>
</dbReference>
<dbReference type="EC" id="3.4.19.12" evidence="3"/>
<proteinExistence type="inferred from homology"/>
<feature type="transmembrane region" description="Helical" evidence="9">
    <location>
        <begin position="7"/>
        <end position="28"/>
    </location>
</feature>
<evidence type="ECO:0000256" key="7">
    <source>
        <dbReference type="ARBA" id="ARBA00022807"/>
    </source>
</evidence>
<evidence type="ECO:0000256" key="8">
    <source>
        <dbReference type="SAM" id="Coils"/>
    </source>
</evidence>